<reference evidence="2" key="1">
    <citation type="submission" date="2013-09" db="EMBL/GenBank/DDBJ databases">
        <title>The Genome Sequence of Anopheles maculatus species B.</title>
        <authorList>
            <consortium name="The Broad Institute Genomics Platform"/>
            <person name="Neafsey D.E."/>
            <person name="Besansky N."/>
            <person name="Howell P."/>
            <person name="Walton C."/>
            <person name="Young S.K."/>
            <person name="Zeng Q."/>
            <person name="Gargeya S."/>
            <person name="Fitzgerald M."/>
            <person name="Haas B."/>
            <person name="Abouelleil A."/>
            <person name="Allen A.W."/>
            <person name="Alvarado L."/>
            <person name="Arachchi H.M."/>
            <person name="Berlin A.M."/>
            <person name="Chapman S.B."/>
            <person name="Gainer-Dewar J."/>
            <person name="Goldberg J."/>
            <person name="Griggs A."/>
            <person name="Gujja S."/>
            <person name="Hansen M."/>
            <person name="Howarth C."/>
            <person name="Imamovic A."/>
            <person name="Ireland A."/>
            <person name="Larimer J."/>
            <person name="McCowan C."/>
            <person name="Murphy C."/>
            <person name="Pearson M."/>
            <person name="Poon T.W."/>
            <person name="Priest M."/>
            <person name="Roberts A."/>
            <person name="Saif S."/>
            <person name="Shea T."/>
            <person name="Sisk P."/>
            <person name="Sykes S."/>
            <person name="Wortman J."/>
            <person name="Nusbaum C."/>
            <person name="Birren B."/>
        </authorList>
    </citation>
    <scope>NUCLEOTIDE SEQUENCE [LARGE SCALE GENOMIC DNA]</scope>
    <source>
        <strain evidence="2">maculatus3</strain>
    </source>
</reference>
<reference evidence="1" key="2">
    <citation type="submission" date="2020-05" db="UniProtKB">
        <authorList>
            <consortium name="EnsemblMetazoa"/>
        </authorList>
    </citation>
    <scope>IDENTIFICATION</scope>
    <source>
        <strain evidence="1">maculatus3</strain>
    </source>
</reference>
<dbReference type="VEuPathDB" id="VectorBase:AMAM003672"/>
<accession>A0A182SBV9</accession>
<dbReference type="Proteomes" id="UP000075901">
    <property type="component" value="Unassembled WGS sequence"/>
</dbReference>
<sequence>MGEAALTTPETLTDQFLSVGEFQRGATTIVVVVVVVGYKPSAWMLLTYVRDHACLAASYDPMSSSMVTMREFAENLPFRPMSGPLYPLLLKGRTEVNGNKKSNK</sequence>
<dbReference type="EnsemblMetazoa" id="AMAM003672-RA">
    <property type="protein sequence ID" value="AMAM003672-PA"/>
    <property type="gene ID" value="AMAM003672"/>
</dbReference>
<name>A0A182SBV9_9DIPT</name>
<keyword evidence="2" id="KW-1185">Reference proteome</keyword>
<proteinExistence type="predicted"/>
<evidence type="ECO:0000313" key="2">
    <source>
        <dbReference type="Proteomes" id="UP000075901"/>
    </source>
</evidence>
<dbReference type="AlphaFoldDB" id="A0A182SBV9"/>
<evidence type="ECO:0000313" key="1">
    <source>
        <dbReference type="EnsemblMetazoa" id="AMAM003672-PA"/>
    </source>
</evidence>
<protein>
    <submittedName>
        <fullName evidence="1">Uncharacterized protein</fullName>
    </submittedName>
</protein>
<organism evidence="1 2">
    <name type="scientific">Anopheles maculatus</name>
    <dbReference type="NCBI Taxonomy" id="74869"/>
    <lineage>
        <taxon>Eukaryota</taxon>
        <taxon>Metazoa</taxon>
        <taxon>Ecdysozoa</taxon>
        <taxon>Arthropoda</taxon>
        <taxon>Hexapoda</taxon>
        <taxon>Insecta</taxon>
        <taxon>Pterygota</taxon>
        <taxon>Neoptera</taxon>
        <taxon>Endopterygota</taxon>
        <taxon>Diptera</taxon>
        <taxon>Nematocera</taxon>
        <taxon>Culicoidea</taxon>
        <taxon>Culicidae</taxon>
        <taxon>Anophelinae</taxon>
        <taxon>Anopheles</taxon>
        <taxon>Anopheles maculatus group</taxon>
    </lineage>
</organism>